<dbReference type="Gene3D" id="2.30.42.10">
    <property type="match status" value="1"/>
</dbReference>
<keyword evidence="2" id="KW-0472">Membrane</keyword>
<feature type="active site" evidence="1">
    <location>
        <position position="307"/>
    </location>
</feature>
<dbReference type="InterPro" id="IPR001478">
    <property type="entry name" value="PDZ"/>
</dbReference>
<dbReference type="PROSITE" id="PS50106">
    <property type="entry name" value="PDZ"/>
    <property type="match status" value="1"/>
</dbReference>
<gene>
    <name evidence="5" type="ORF">Q5716_03820</name>
</gene>
<comment type="similarity">
    <text evidence="1">Belongs to the peptidase S16 family.</text>
</comment>
<dbReference type="InterPro" id="IPR014721">
    <property type="entry name" value="Ribsml_uS5_D2-typ_fold_subgr"/>
</dbReference>
<keyword evidence="6" id="KW-1185">Reference proteome</keyword>
<dbReference type="Proteomes" id="UP001241072">
    <property type="component" value="Unassembled WGS sequence"/>
</dbReference>
<evidence type="ECO:0000256" key="2">
    <source>
        <dbReference type="SAM" id="Phobius"/>
    </source>
</evidence>
<sequence>MALFTDTEPDPVRPRRGGGWIGWILLAAALIGVTVVALLPAPYVIEQPGPVFDVLGDVQVDGEAVPMIQIPMEETFPTEGSLDMLTVNIRGNPDNLPTWLDIATAYFDPSRAILPVDTVYPPGTTVETSNEQSRIDMENSQKEAIAAAMTNLGYEVPSTLSVIETTPGGPAQDVLLPDDVIVSVNGEVPADVTALRALIADNGTDGPAEVVVDRAGEEQTFEITPTLSEGDNPAPIIGIIVGSDYDFPFSVKIQLENVGGPSAGMMFALGIIDKLTEGPLNGGEVVAGTGTISSTGEVGPIGGIVQKMWGAVREGHADWFLAPAANCTEVVGNIPPGLTVFAVEDLDDALTALAAIRSDGDTTGLPTCTAD</sequence>
<dbReference type="GO" id="GO:0006508">
    <property type="term" value="P:proteolysis"/>
    <property type="evidence" value="ECO:0007669"/>
    <property type="project" value="UniProtKB-KW"/>
</dbReference>
<feature type="active site" evidence="1">
    <location>
        <position position="262"/>
    </location>
</feature>
<organism evidence="5 6">
    <name type="scientific">Antiquaquibacter soli</name>
    <dbReference type="NCBI Taxonomy" id="3064523"/>
    <lineage>
        <taxon>Bacteria</taxon>
        <taxon>Bacillati</taxon>
        <taxon>Actinomycetota</taxon>
        <taxon>Actinomycetes</taxon>
        <taxon>Micrococcales</taxon>
        <taxon>Microbacteriaceae</taxon>
        <taxon>Antiquaquibacter</taxon>
    </lineage>
</organism>
<evidence type="ECO:0000256" key="1">
    <source>
        <dbReference type="PROSITE-ProRule" id="PRU01122"/>
    </source>
</evidence>
<evidence type="ECO:0000313" key="6">
    <source>
        <dbReference type="Proteomes" id="UP001241072"/>
    </source>
</evidence>
<dbReference type="Pfam" id="PF05362">
    <property type="entry name" value="Lon_C"/>
    <property type="match status" value="1"/>
</dbReference>
<dbReference type="SUPFAM" id="SSF54211">
    <property type="entry name" value="Ribosomal protein S5 domain 2-like"/>
    <property type="match status" value="1"/>
</dbReference>
<comment type="catalytic activity">
    <reaction evidence="1">
        <text>Hydrolysis of proteins in presence of ATP.</text>
        <dbReference type="EC" id="3.4.21.53"/>
    </reaction>
</comment>
<keyword evidence="2" id="KW-0812">Transmembrane</keyword>
<evidence type="ECO:0000313" key="5">
    <source>
        <dbReference type="EMBL" id="MDO7881350.1"/>
    </source>
</evidence>
<dbReference type="EC" id="3.4.21.53" evidence="1"/>
<feature type="domain" description="Lon proteolytic" evidence="4">
    <location>
        <begin position="256"/>
        <end position="356"/>
    </location>
</feature>
<feature type="domain" description="PDZ" evidence="3">
    <location>
        <begin position="134"/>
        <end position="216"/>
    </location>
</feature>
<dbReference type="EMBL" id="JAUQUB010000001">
    <property type="protein sequence ID" value="MDO7881350.1"/>
    <property type="molecule type" value="Genomic_DNA"/>
</dbReference>
<keyword evidence="2" id="KW-1133">Transmembrane helix</keyword>
<evidence type="ECO:0000259" key="3">
    <source>
        <dbReference type="PROSITE" id="PS50106"/>
    </source>
</evidence>
<dbReference type="InterPro" id="IPR036034">
    <property type="entry name" value="PDZ_sf"/>
</dbReference>
<dbReference type="InterPro" id="IPR020568">
    <property type="entry name" value="Ribosomal_Su5_D2-typ_SF"/>
</dbReference>
<accession>A0ABT9BPK5</accession>
<dbReference type="PANTHER" id="PTHR10046">
    <property type="entry name" value="ATP DEPENDENT LON PROTEASE FAMILY MEMBER"/>
    <property type="match status" value="1"/>
</dbReference>
<dbReference type="InterPro" id="IPR008269">
    <property type="entry name" value="Lon_proteolytic"/>
</dbReference>
<keyword evidence="1 5" id="KW-0645">Protease</keyword>
<dbReference type="PROSITE" id="PS51786">
    <property type="entry name" value="LON_PROTEOLYTIC"/>
    <property type="match status" value="1"/>
</dbReference>
<name>A0ABT9BPK5_9MICO</name>
<proteinExistence type="inferred from homology"/>
<comment type="caution">
    <text evidence="5">The sequence shown here is derived from an EMBL/GenBank/DDBJ whole genome shotgun (WGS) entry which is preliminary data.</text>
</comment>
<protein>
    <recommendedName>
        <fullName evidence="1">endopeptidase La</fullName>
        <ecNumber evidence="1">3.4.21.53</ecNumber>
    </recommendedName>
</protein>
<dbReference type="InterPro" id="IPR027065">
    <property type="entry name" value="Lon_Prtase"/>
</dbReference>
<reference evidence="5 6" key="1">
    <citation type="submission" date="2023-07" db="EMBL/GenBank/DDBJ databases">
        <title>Protaetiibacter sp. nov WY-16 isolated from soil.</title>
        <authorList>
            <person name="Liu B."/>
            <person name="Wan Y."/>
        </authorList>
    </citation>
    <scope>NUCLEOTIDE SEQUENCE [LARGE SCALE GENOMIC DNA]</scope>
    <source>
        <strain evidence="5 6">WY-16</strain>
    </source>
</reference>
<evidence type="ECO:0000259" key="4">
    <source>
        <dbReference type="PROSITE" id="PS51786"/>
    </source>
</evidence>
<feature type="transmembrane region" description="Helical" evidence="2">
    <location>
        <begin position="20"/>
        <end position="39"/>
    </location>
</feature>
<dbReference type="Gene3D" id="3.30.230.10">
    <property type="match status" value="1"/>
</dbReference>
<keyword evidence="1" id="KW-0720">Serine protease</keyword>
<dbReference type="SUPFAM" id="SSF50156">
    <property type="entry name" value="PDZ domain-like"/>
    <property type="match status" value="1"/>
</dbReference>
<dbReference type="RefSeq" id="WP_305001760.1">
    <property type="nucleotide sequence ID" value="NZ_JAUQUB010000001.1"/>
</dbReference>
<dbReference type="GO" id="GO:0008233">
    <property type="term" value="F:peptidase activity"/>
    <property type="evidence" value="ECO:0007669"/>
    <property type="project" value="UniProtKB-KW"/>
</dbReference>
<keyword evidence="1 5" id="KW-0378">Hydrolase</keyword>